<dbReference type="RefSeq" id="WP_158245860.1">
    <property type="nucleotide sequence ID" value="NZ_CVTD020000008.1"/>
</dbReference>
<dbReference type="PROSITE" id="PS51782">
    <property type="entry name" value="LYSM"/>
    <property type="match status" value="1"/>
</dbReference>
<evidence type="ECO:0000313" key="3">
    <source>
        <dbReference type="Proteomes" id="UP000236497"/>
    </source>
</evidence>
<dbReference type="EMBL" id="CVTD020000008">
    <property type="protein sequence ID" value="CRZ33550.1"/>
    <property type="molecule type" value="Genomic_DNA"/>
</dbReference>
<gene>
    <name evidence="2" type="ORF">HHT355_0342</name>
</gene>
<dbReference type="Gene3D" id="3.10.350.10">
    <property type="entry name" value="LysM domain"/>
    <property type="match status" value="1"/>
</dbReference>
<reference evidence="2 3" key="1">
    <citation type="submission" date="2015-06" db="EMBL/GenBank/DDBJ databases">
        <authorList>
            <person name="Wibberg Daniel"/>
        </authorList>
    </citation>
    <scope>NUCLEOTIDE SEQUENCE [LARGE SCALE GENOMIC DNA]</scope>
    <source>
        <strain evidence="2 3">T3/55T</strain>
    </source>
</reference>
<dbReference type="InterPro" id="IPR018392">
    <property type="entry name" value="LysM"/>
</dbReference>
<sequence>MNGVIRYTIRPYDTFWMLAQIFNTTVESIMQLNPGVDPHNLQVGQVINIRPGLGFIPSSPMDNDMDDMDEIDMMLPDLLDYFHTLWGQHIMWTRMVILGIIFDLPDLQYTTERLLRNAQDFAEGIRVYYGDEAAQTFENLFRNHITLAADFVTAAKANEEARMDEVWQSWTDNAGRIAEFLSQINPNWSTEDWNAMLMEHLQLLAENTMLLLEQNYQASIDGFDDIYNQAMEMADMMAEGIATQFPG</sequence>
<feature type="domain" description="LysM" evidence="1">
    <location>
        <begin position="5"/>
        <end position="49"/>
    </location>
</feature>
<evidence type="ECO:0000313" key="2">
    <source>
        <dbReference type="EMBL" id="CRZ33550.1"/>
    </source>
</evidence>
<keyword evidence="3" id="KW-1185">Reference proteome</keyword>
<dbReference type="SUPFAM" id="SSF54106">
    <property type="entry name" value="LysM domain"/>
    <property type="match status" value="1"/>
</dbReference>
<dbReference type="AlphaFoldDB" id="A0A0H5SEV7"/>
<dbReference type="Pfam" id="PF01476">
    <property type="entry name" value="LysM"/>
    <property type="match status" value="1"/>
</dbReference>
<name>A0A0H5SEV7_HERHM</name>
<dbReference type="Proteomes" id="UP000236497">
    <property type="component" value="Unassembled WGS sequence"/>
</dbReference>
<dbReference type="InterPro" id="IPR036779">
    <property type="entry name" value="LysM_dom_sf"/>
</dbReference>
<evidence type="ECO:0000259" key="1">
    <source>
        <dbReference type="PROSITE" id="PS51782"/>
    </source>
</evidence>
<dbReference type="SMART" id="SM00257">
    <property type="entry name" value="LysM"/>
    <property type="match status" value="1"/>
</dbReference>
<organism evidence="2 3">
    <name type="scientific">Herbinix hemicellulosilytica</name>
    <dbReference type="NCBI Taxonomy" id="1564487"/>
    <lineage>
        <taxon>Bacteria</taxon>
        <taxon>Bacillati</taxon>
        <taxon>Bacillota</taxon>
        <taxon>Clostridia</taxon>
        <taxon>Lachnospirales</taxon>
        <taxon>Lachnospiraceae</taxon>
        <taxon>Herbinix</taxon>
    </lineage>
</organism>
<dbReference type="CDD" id="cd00118">
    <property type="entry name" value="LysM"/>
    <property type="match status" value="1"/>
</dbReference>
<protein>
    <recommendedName>
        <fullName evidence="1">LysM domain-containing protein</fullName>
    </recommendedName>
</protein>
<proteinExistence type="predicted"/>
<accession>A0A0H5SEV7</accession>